<feature type="region of interest" description="Disordered" evidence="1">
    <location>
        <begin position="59"/>
        <end position="160"/>
    </location>
</feature>
<dbReference type="Pfam" id="PF01471">
    <property type="entry name" value="PG_binding_1"/>
    <property type="match status" value="1"/>
</dbReference>
<evidence type="ECO:0000313" key="4">
    <source>
        <dbReference type="EMBL" id="UXY35592.1"/>
    </source>
</evidence>
<feature type="compositionally biased region" description="Low complexity" evidence="1">
    <location>
        <begin position="92"/>
        <end position="111"/>
    </location>
</feature>
<name>A0ABY6EMF2_9ACTN</name>
<sequence length="222" mass="22225">MDGARSSAADGAAGPAASGGRGESGRRRSRRTVLMVVAGAGVAVVTAAGLASGVFSYHAPSRDQAAQEVRQGVPDVGTPGTPSTKAPGTPVAPRSPSRTPSPSPSSSSPSGSPSPSPSPSASHGASASASPTETTATISASPLGTPVPAPVLRRGDKGPEVTELQQRLRQLNLYVGEVDGVFNRSVEDGVRTYQLARGITGDDFGVYGPPTRASLEAETSQP</sequence>
<feature type="compositionally biased region" description="Low complexity" evidence="1">
    <location>
        <begin position="1"/>
        <end position="16"/>
    </location>
</feature>
<evidence type="ECO:0000313" key="5">
    <source>
        <dbReference type="Proteomes" id="UP001060733"/>
    </source>
</evidence>
<keyword evidence="2" id="KW-0472">Membrane</keyword>
<evidence type="ECO:0000256" key="2">
    <source>
        <dbReference type="SAM" id="Phobius"/>
    </source>
</evidence>
<dbReference type="InterPro" id="IPR002477">
    <property type="entry name" value="Peptidoglycan-bd-like"/>
</dbReference>
<dbReference type="EMBL" id="CP106795">
    <property type="protein sequence ID" value="UXY35592.1"/>
    <property type="molecule type" value="Genomic_DNA"/>
</dbReference>
<dbReference type="SUPFAM" id="SSF47090">
    <property type="entry name" value="PGBD-like"/>
    <property type="match status" value="1"/>
</dbReference>
<evidence type="ECO:0000259" key="3">
    <source>
        <dbReference type="Pfam" id="PF01471"/>
    </source>
</evidence>
<dbReference type="InterPro" id="IPR036365">
    <property type="entry name" value="PGBD-like_sf"/>
</dbReference>
<dbReference type="Gene3D" id="1.10.101.10">
    <property type="entry name" value="PGBD-like superfamily/PGBD"/>
    <property type="match status" value="1"/>
</dbReference>
<accession>A0ABY6EMF2</accession>
<keyword evidence="2" id="KW-1133">Transmembrane helix</keyword>
<keyword evidence="2" id="KW-0812">Transmembrane</keyword>
<feature type="region of interest" description="Disordered" evidence="1">
    <location>
        <begin position="1"/>
        <end position="29"/>
    </location>
</feature>
<feature type="transmembrane region" description="Helical" evidence="2">
    <location>
        <begin position="33"/>
        <end position="57"/>
    </location>
</feature>
<dbReference type="InterPro" id="IPR036366">
    <property type="entry name" value="PGBDSf"/>
</dbReference>
<protein>
    <submittedName>
        <fullName evidence="4">Peptidoglycan-binding protein</fullName>
    </submittedName>
</protein>
<feature type="domain" description="Peptidoglycan binding-like" evidence="3">
    <location>
        <begin position="158"/>
        <end position="215"/>
    </location>
</feature>
<dbReference type="RefSeq" id="WP_263277824.1">
    <property type="nucleotide sequence ID" value="NZ_CP106795.1"/>
</dbReference>
<dbReference type="Proteomes" id="UP001060733">
    <property type="component" value="Chromosome"/>
</dbReference>
<evidence type="ECO:0000256" key="1">
    <source>
        <dbReference type="SAM" id="MobiDB-lite"/>
    </source>
</evidence>
<gene>
    <name evidence="4" type="ORF">N8I86_13050</name>
</gene>
<keyword evidence="5" id="KW-1185">Reference proteome</keyword>
<proteinExistence type="predicted"/>
<organism evidence="4 5">
    <name type="scientific">Streptomyces albidocamelliae</name>
    <dbReference type="NCBI Taxonomy" id="2981135"/>
    <lineage>
        <taxon>Bacteria</taxon>
        <taxon>Bacillati</taxon>
        <taxon>Actinomycetota</taxon>
        <taxon>Actinomycetes</taxon>
        <taxon>Kitasatosporales</taxon>
        <taxon>Streptomycetaceae</taxon>
        <taxon>Streptomyces</taxon>
    </lineage>
</organism>
<reference evidence="4" key="1">
    <citation type="submission" date="2022-10" db="EMBL/GenBank/DDBJ databases">
        <authorList>
            <person name="Mo P."/>
        </authorList>
    </citation>
    <scope>NUCLEOTIDE SEQUENCE</scope>
    <source>
        <strain evidence="4">HUAS 14-6</strain>
    </source>
</reference>
<feature type="compositionally biased region" description="Low complexity" evidence="1">
    <location>
        <begin position="119"/>
        <end position="141"/>
    </location>
</feature>